<protein>
    <submittedName>
        <fullName evidence="1">Uncharacterized protein</fullName>
    </submittedName>
</protein>
<gene>
    <name evidence="1" type="ORF">B0A66_19495</name>
</gene>
<dbReference type="AlphaFoldDB" id="A0A226GVJ7"/>
<proteinExistence type="predicted"/>
<dbReference type="EMBL" id="MUGW01000051">
    <property type="protein sequence ID" value="OXA85461.1"/>
    <property type="molecule type" value="Genomic_DNA"/>
</dbReference>
<reference evidence="1 2" key="1">
    <citation type="submission" date="2016-11" db="EMBL/GenBank/DDBJ databases">
        <title>Whole genomes of Flavobacteriaceae.</title>
        <authorList>
            <person name="Stine C."/>
            <person name="Li C."/>
            <person name="Tadesse D."/>
        </authorList>
    </citation>
    <scope>NUCLEOTIDE SEQUENCE [LARGE SCALE GENOMIC DNA]</scope>
    <source>
        <strain evidence="1 2">DSM 18292</strain>
    </source>
</reference>
<evidence type="ECO:0000313" key="1">
    <source>
        <dbReference type="EMBL" id="OXA85461.1"/>
    </source>
</evidence>
<keyword evidence="2" id="KW-1185">Reference proteome</keyword>
<sequence length="110" mass="12809">MKTKNIEGLSVFEINMLVQQGGRFIVYPAIMNQFKKTPIAYFVRANESSFKYAMNHFVLNLRVFHRRPFSVIRSMFDILGGGEESTEFVLMELTQNNHTYTPDIHFLQAV</sequence>
<evidence type="ECO:0000313" key="2">
    <source>
        <dbReference type="Proteomes" id="UP000198345"/>
    </source>
</evidence>
<name>A0A226GVJ7_9FLAO</name>
<comment type="caution">
    <text evidence="1">The sequence shown here is derived from an EMBL/GenBank/DDBJ whole genome shotgun (WGS) entry which is preliminary data.</text>
</comment>
<dbReference type="RefSeq" id="WP_089051536.1">
    <property type="nucleotide sequence ID" value="NZ_FXTV01000005.1"/>
</dbReference>
<dbReference type="OrthoDB" id="962559at2"/>
<accession>A0A226GVJ7</accession>
<organism evidence="1 2">
    <name type="scientific">Flavobacterium hercynium</name>
    <dbReference type="NCBI Taxonomy" id="387094"/>
    <lineage>
        <taxon>Bacteria</taxon>
        <taxon>Pseudomonadati</taxon>
        <taxon>Bacteroidota</taxon>
        <taxon>Flavobacteriia</taxon>
        <taxon>Flavobacteriales</taxon>
        <taxon>Flavobacteriaceae</taxon>
        <taxon>Flavobacterium</taxon>
    </lineage>
</organism>
<dbReference type="Proteomes" id="UP000198345">
    <property type="component" value="Unassembled WGS sequence"/>
</dbReference>